<feature type="compositionally biased region" description="Basic and acidic residues" evidence="1">
    <location>
        <begin position="128"/>
        <end position="152"/>
    </location>
</feature>
<dbReference type="PANTHER" id="PTHR34693">
    <property type="entry name" value="PROTEIN PAR32"/>
    <property type="match status" value="1"/>
</dbReference>
<comment type="caution">
    <text evidence="2">The sequence shown here is derived from an EMBL/GenBank/DDBJ whole genome shotgun (WGS) entry which is preliminary data.</text>
</comment>
<evidence type="ECO:0000313" key="2">
    <source>
        <dbReference type="EMBL" id="KAG9232566.1"/>
    </source>
</evidence>
<proteinExistence type="predicted"/>
<accession>A0A9P7YF95</accession>
<feature type="compositionally biased region" description="Polar residues" evidence="1">
    <location>
        <begin position="67"/>
        <end position="108"/>
    </location>
</feature>
<feature type="compositionally biased region" description="Polar residues" evidence="1">
    <location>
        <begin position="24"/>
        <end position="48"/>
    </location>
</feature>
<reference evidence="2" key="1">
    <citation type="journal article" date="2021" name="IMA Fungus">
        <title>Genomic characterization of three marine fungi, including Emericellopsis atlantica sp. nov. with signatures of a generalist lifestyle and marine biomass degradation.</title>
        <authorList>
            <person name="Hagestad O.C."/>
            <person name="Hou L."/>
            <person name="Andersen J.H."/>
            <person name="Hansen E.H."/>
            <person name="Altermark B."/>
            <person name="Li C."/>
            <person name="Kuhnert E."/>
            <person name="Cox R.J."/>
            <person name="Crous P.W."/>
            <person name="Spatafora J.W."/>
            <person name="Lail K."/>
            <person name="Amirebrahimi M."/>
            <person name="Lipzen A."/>
            <person name="Pangilinan J."/>
            <person name="Andreopoulos W."/>
            <person name="Hayes R.D."/>
            <person name="Ng V."/>
            <person name="Grigoriev I.V."/>
            <person name="Jackson S.A."/>
            <person name="Sutton T.D.S."/>
            <person name="Dobson A.D.W."/>
            <person name="Rama T."/>
        </authorList>
    </citation>
    <scope>NUCLEOTIDE SEQUENCE</scope>
    <source>
        <strain evidence="2">TRa018bII</strain>
    </source>
</reference>
<dbReference type="OrthoDB" id="4159136at2759"/>
<dbReference type="InterPro" id="IPR053203">
    <property type="entry name" value="Cisplatin_resist-associated"/>
</dbReference>
<sequence length="181" mass="19113">MTETYKKVGRGGAGNFYSKEDIETATQATPSTLESQTATSSTTNDNTPSLPPPEYQHTGRGGAGNWVQPSTLPTPVTDPNSTSLAPSSTAINPSSNTPNIPTRTSSQAPALPATYHGGRGGAGNYSWRDYEAEKKRKEEEERVREEAIRRGVEGSVDGGLTKPGRAARGGGFGEGRERVGM</sequence>
<dbReference type="Proteomes" id="UP000824998">
    <property type="component" value="Unassembled WGS sequence"/>
</dbReference>
<dbReference type="AlphaFoldDB" id="A0A9P7YF95"/>
<keyword evidence="3" id="KW-1185">Reference proteome</keyword>
<dbReference type="PANTHER" id="PTHR34693:SF5">
    <property type="match status" value="1"/>
</dbReference>
<protein>
    <submittedName>
        <fullName evidence="2">Uncharacterized protein</fullName>
    </submittedName>
</protein>
<dbReference type="InterPro" id="IPR022024">
    <property type="entry name" value="DUF3602"/>
</dbReference>
<dbReference type="Pfam" id="PF12223">
    <property type="entry name" value="DUF3602"/>
    <property type="match status" value="1"/>
</dbReference>
<organism evidence="2 3">
    <name type="scientific">Amylocarpus encephaloides</name>
    <dbReference type="NCBI Taxonomy" id="45428"/>
    <lineage>
        <taxon>Eukaryota</taxon>
        <taxon>Fungi</taxon>
        <taxon>Dikarya</taxon>
        <taxon>Ascomycota</taxon>
        <taxon>Pezizomycotina</taxon>
        <taxon>Leotiomycetes</taxon>
        <taxon>Helotiales</taxon>
        <taxon>Helotiales incertae sedis</taxon>
        <taxon>Amylocarpus</taxon>
    </lineage>
</organism>
<evidence type="ECO:0000256" key="1">
    <source>
        <dbReference type="SAM" id="MobiDB-lite"/>
    </source>
</evidence>
<feature type="region of interest" description="Disordered" evidence="1">
    <location>
        <begin position="1"/>
        <end position="181"/>
    </location>
</feature>
<gene>
    <name evidence="2" type="ORF">BJ875DRAFT_380403</name>
</gene>
<dbReference type="EMBL" id="MU251542">
    <property type="protein sequence ID" value="KAG9232566.1"/>
    <property type="molecule type" value="Genomic_DNA"/>
</dbReference>
<evidence type="ECO:0000313" key="3">
    <source>
        <dbReference type="Proteomes" id="UP000824998"/>
    </source>
</evidence>
<name>A0A9P7YF95_9HELO</name>